<dbReference type="AlphaFoldDB" id="A0A4S4N0V0"/>
<dbReference type="OrthoDB" id="2802412at2759"/>
<accession>A0A4S4N0V0</accession>
<proteinExistence type="predicted"/>
<reference evidence="1 2" key="1">
    <citation type="submission" date="2019-02" db="EMBL/GenBank/DDBJ databases">
        <title>Genome sequencing of the rare red list fungi Antrodiella citrinella (Flaviporus citrinellus).</title>
        <authorList>
            <person name="Buettner E."/>
            <person name="Kellner H."/>
        </authorList>
    </citation>
    <scope>NUCLEOTIDE SEQUENCE [LARGE SCALE GENOMIC DNA]</scope>
    <source>
        <strain evidence="1 2">DSM 108506</strain>
    </source>
</reference>
<evidence type="ECO:0000313" key="1">
    <source>
        <dbReference type="EMBL" id="THH29310.1"/>
    </source>
</evidence>
<organism evidence="1 2">
    <name type="scientific">Antrodiella citrinella</name>
    <dbReference type="NCBI Taxonomy" id="2447956"/>
    <lineage>
        <taxon>Eukaryota</taxon>
        <taxon>Fungi</taxon>
        <taxon>Dikarya</taxon>
        <taxon>Basidiomycota</taxon>
        <taxon>Agaricomycotina</taxon>
        <taxon>Agaricomycetes</taxon>
        <taxon>Polyporales</taxon>
        <taxon>Steccherinaceae</taxon>
        <taxon>Antrodiella</taxon>
    </lineage>
</organism>
<dbReference type="Proteomes" id="UP000308730">
    <property type="component" value="Unassembled WGS sequence"/>
</dbReference>
<comment type="caution">
    <text evidence="1">The sequence shown here is derived from an EMBL/GenBank/DDBJ whole genome shotgun (WGS) entry which is preliminary data.</text>
</comment>
<gene>
    <name evidence="1" type="ORF">EUX98_g4882</name>
</gene>
<name>A0A4S4N0V0_9APHY</name>
<dbReference type="EMBL" id="SGPM01000130">
    <property type="protein sequence ID" value="THH29310.1"/>
    <property type="molecule type" value="Genomic_DNA"/>
</dbReference>
<evidence type="ECO:0000313" key="2">
    <source>
        <dbReference type="Proteomes" id="UP000308730"/>
    </source>
</evidence>
<protein>
    <submittedName>
        <fullName evidence="1">Uncharacterized protein</fullName>
    </submittedName>
</protein>
<sequence>MSDLARSNAMRRPNPSNRVKLSLAEAQSRPDIVYRSLHLLQPKISSQPRVADKPIPDFHTHMLETHLIPLSLAATFEDVKYRGI</sequence>
<keyword evidence="2" id="KW-1185">Reference proteome</keyword>